<dbReference type="Pfam" id="PF13041">
    <property type="entry name" value="PPR_2"/>
    <property type="match status" value="3"/>
</dbReference>
<dbReference type="NCBIfam" id="TIGR00756">
    <property type="entry name" value="PPR"/>
    <property type="match status" value="4"/>
</dbReference>
<feature type="repeat" description="PPR" evidence="2">
    <location>
        <begin position="222"/>
        <end position="256"/>
    </location>
</feature>
<dbReference type="FunFam" id="1.25.40.10:FF:000158">
    <property type="entry name" value="pentatricopeptide repeat-containing protein At2g33680"/>
    <property type="match status" value="1"/>
</dbReference>
<dbReference type="PROSITE" id="PS51375">
    <property type="entry name" value="PPR"/>
    <property type="match status" value="5"/>
</dbReference>
<dbReference type="GO" id="GO:0048731">
    <property type="term" value="P:system development"/>
    <property type="evidence" value="ECO:0007669"/>
    <property type="project" value="UniProtKB-ARBA"/>
</dbReference>
<organism evidence="3 4">
    <name type="scientific">Ceratopteris richardii</name>
    <name type="common">Triangle waterfern</name>
    <dbReference type="NCBI Taxonomy" id="49495"/>
    <lineage>
        <taxon>Eukaryota</taxon>
        <taxon>Viridiplantae</taxon>
        <taxon>Streptophyta</taxon>
        <taxon>Embryophyta</taxon>
        <taxon>Tracheophyta</taxon>
        <taxon>Polypodiopsida</taxon>
        <taxon>Polypodiidae</taxon>
        <taxon>Polypodiales</taxon>
        <taxon>Pteridineae</taxon>
        <taxon>Pteridaceae</taxon>
        <taxon>Parkerioideae</taxon>
        <taxon>Ceratopteris</taxon>
    </lineage>
</organism>
<dbReference type="Pfam" id="PF01535">
    <property type="entry name" value="PPR"/>
    <property type="match status" value="4"/>
</dbReference>
<dbReference type="FunFam" id="1.25.40.10:FF:000351">
    <property type="entry name" value="Pentatricopeptide repeat-containing protein"/>
    <property type="match status" value="1"/>
</dbReference>
<dbReference type="InterPro" id="IPR011990">
    <property type="entry name" value="TPR-like_helical_dom_sf"/>
</dbReference>
<comment type="caution">
    <text evidence="3">The sequence shown here is derived from an EMBL/GenBank/DDBJ whole genome shotgun (WGS) entry which is preliminary data.</text>
</comment>
<dbReference type="PANTHER" id="PTHR47926">
    <property type="entry name" value="PENTATRICOPEPTIDE REPEAT-CONTAINING PROTEIN"/>
    <property type="match status" value="1"/>
</dbReference>
<evidence type="ECO:0000256" key="1">
    <source>
        <dbReference type="ARBA" id="ARBA00022737"/>
    </source>
</evidence>
<evidence type="ECO:0000256" key="2">
    <source>
        <dbReference type="PROSITE-ProRule" id="PRU00708"/>
    </source>
</evidence>
<dbReference type="AlphaFoldDB" id="A0A8T2QDH8"/>
<dbReference type="OrthoDB" id="1886324at2759"/>
<feature type="repeat" description="PPR" evidence="2">
    <location>
        <begin position="323"/>
        <end position="357"/>
    </location>
</feature>
<dbReference type="GO" id="GO:0009451">
    <property type="term" value="P:RNA modification"/>
    <property type="evidence" value="ECO:0007669"/>
    <property type="project" value="InterPro"/>
</dbReference>
<feature type="repeat" description="PPR" evidence="2">
    <location>
        <begin position="90"/>
        <end position="120"/>
    </location>
</feature>
<dbReference type="GO" id="GO:0003723">
    <property type="term" value="F:RNA binding"/>
    <property type="evidence" value="ECO:0007669"/>
    <property type="project" value="InterPro"/>
</dbReference>
<reference evidence="3" key="1">
    <citation type="submission" date="2021-08" db="EMBL/GenBank/DDBJ databases">
        <title>WGS assembly of Ceratopteris richardii.</title>
        <authorList>
            <person name="Marchant D.B."/>
            <person name="Chen G."/>
            <person name="Jenkins J."/>
            <person name="Shu S."/>
            <person name="Leebens-Mack J."/>
            <person name="Grimwood J."/>
            <person name="Schmutz J."/>
            <person name="Soltis P."/>
            <person name="Soltis D."/>
            <person name="Chen Z.-H."/>
        </authorList>
    </citation>
    <scope>NUCLEOTIDE SEQUENCE</scope>
    <source>
        <strain evidence="3">Whitten #5841</strain>
        <tissue evidence="3">Leaf</tissue>
    </source>
</reference>
<evidence type="ECO:0000313" key="3">
    <source>
        <dbReference type="EMBL" id="KAH7281523.1"/>
    </source>
</evidence>
<dbReference type="OMA" id="LACEYSY"/>
<dbReference type="Gene3D" id="1.25.40.10">
    <property type="entry name" value="Tetratricopeptide repeat domain"/>
    <property type="match status" value="4"/>
</dbReference>
<evidence type="ECO:0008006" key="5">
    <source>
        <dbReference type="Google" id="ProtNLM"/>
    </source>
</evidence>
<sequence length="679" mass="75362">MGLLSSPSRSPLIKLLSSEDQFLSFESFASLLRHYRKSKLSIEGMLVHKLACEYSYDRITFLSNCFIEMYGNCGYVSDAKAVFLRLHKRDIYSWHILMKAYGQNGLVDDAYALFSQMPSRDHVSWNTMIAAFAQNGHGRQALELFHQMQRTKIKPNTSTLVSVLDACAELADLDEGLQVHSLLDVERKGMDVVLGTALITMYGKCGVVKEAKTVFDGIVNHDVKSWTAIISAFSQNGHETEAMEHFIQMHHKGFKADRASFLCAIDACGGLESLEDGRMVHAFIVEAGYEHDSDIGNALVDMYGRCKHLRDARETFNQISSRDIVSWTAIIGACAKNAKGAEGLRWYNQMKTEGIIPNRVTFLCALDVCAVTTGIRAGREVHTIIHYFGLQDDAMVGNALVNMYSKCGGISDAKFVFNSSHKRDVVSYTLMIAILSKTGHIKDAFSLLKQMENEGIKPNDVTFVCTLNACSHAGQIDAAREFFYSLNQEYGLAYRTDHYVCMIDLLGNAGHLDEAEKLIAHIPAEQAGVAWLCLLSACKIHGDTERAARATSFCHELDLNDFTAYVSLANLISSSKVRALKGASKVRALKGVNQKHDGSTPYWPNCHSVESSPEYSFPNLRRMGDFLTDAAGVNQKYDGSRHYWPNCYSGESSSDSSFPSLQRMGDFLTDFDTTAVTSN</sequence>
<gene>
    <name evidence="3" type="ORF">KP509_36G051900</name>
</gene>
<dbReference type="InterPro" id="IPR046960">
    <property type="entry name" value="PPR_At4g14850-like_plant"/>
</dbReference>
<feature type="repeat" description="PPR" evidence="2">
    <location>
        <begin position="424"/>
        <end position="458"/>
    </location>
</feature>
<accession>A0A8T2QDH8</accession>
<evidence type="ECO:0000313" key="4">
    <source>
        <dbReference type="Proteomes" id="UP000825935"/>
    </source>
</evidence>
<proteinExistence type="predicted"/>
<name>A0A8T2QDH8_CERRI</name>
<dbReference type="Proteomes" id="UP000825935">
    <property type="component" value="Chromosome 36"/>
</dbReference>
<feature type="repeat" description="PPR" evidence="2">
    <location>
        <begin position="121"/>
        <end position="155"/>
    </location>
</feature>
<protein>
    <recommendedName>
        <fullName evidence="5">Pentatricopeptide repeat-containing protein</fullName>
    </recommendedName>
</protein>
<dbReference type="EMBL" id="CM035441">
    <property type="protein sequence ID" value="KAH7281523.1"/>
    <property type="molecule type" value="Genomic_DNA"/>
</dbReference>
<dbReference type="PANTHER" id="PTHR47926:SF533">
    <property type="entry name" value="DYW DOMAIN-CONTAINING PROTEIN"/>
    <property type="match status" value="1"/>
</dbReference>
<dbReference type="InterPro" id="IPR002885">
    <property type="entry name" value="PPR_rpt"/>
</dbReference>
<dbReference type="FunFam" id="1.25.40.10:FF:000442">
    <property type="entry name" value="Pentatricopeptide repeat-containing protein At3g49710"/>
    <property type="match status" value="1"/>
</dbReference>
<keyword evidence="4" id="KW-1185">Reference proteome</keyword>
<keyword evidence="1" id="KW-0677">Repeat</keyword>